<dbReference type="STRING" id="394193.SAMN04489732_12456"/>
<sequence>MLPAMSGHTGALAERVDHLFRTVRASDGGEYTFEEVAEAIKARGGPTISASYVWQLRKGQRDNPTKRHLEALAEFFGVPPAYFFDDAEAARIDAELALLTSLRHTSVRQIALRATGLSEKSLATIADMVERVRELEGLPEPDAGS</sequence>
<evidence type="ECO:0000259" key="1">
    <source>
        <dbReference type="PROSITE" id="PS50943"/>
    </source>
</evidence>
<evidence type="ECO:0000313" key="3">
    <source>
        <dbReference type="Proteomes" id="UP000198582"/>
    </source>
</evidence>
<dbReference type="PROSITE" id="PS50943">
    <property type="entry name" value="HTH_CROC1"/>
    <property type="match status" value="1"/>
</dbReference>
<organism evidence="2 3">
    <name type="scientific">Amycolatopsis saalfeldensis</name>
    <dbReference type="NCBI Taxonomy" id="394193"/>
    <lineage>
        <taxon>Bacteria</taxon>
        <taxon>Bacillati</taxon>
        <taxon>Actinomycetota</taxon>
        <taxon>Actinomycetes</taxon>
        <taxon>Pseudonocardiales</taxon>
        <taxon>Pseudonocardiaceae</taxon>
        <taxon>Amycolatopsis</taxon>
    </lineage>
</organism>
<name>A0A1H8YLM3_9PSEU</name>
<dbReference type="SUPFAM" id="SSF47413">
    <property type="entry name" value="lambda repressor-like DNA-binding domains"/>
    <property type="match status" value="1"/>
</dbReference>
<keyword evidence="3" id="KW-1185">Reference proteome</keyword>
<dbReference type="CDD" id="cd00093">
    <property type="entry name" value="HTH_XRE"/>
    <property type="match status" value="1"/>
</dbReference>
<dbReference type="EMBL" id="FOEF01000024">
    <property type="protein sequence ID" value="SEP53085.1"/>
    <property type="molecule type" value="Genomic_DNA"/>
</dbReference>
<dbReference type="InterPro" id="IPR010982">
    <property type="entry name" value="Lambda_DNA-bd_dom_sf"/>
</dbReference>
<dbReference type="GO" id="GO:0003677">
    <property type="term" value="F:DNA binding"/>
    <property type="evidence" value="ECO:0007669"/>
    <property type="project" value="InterPro"/>
</dbReference>
<protein>
    <submittedName>
        <fullName evidence="2">Transcriptional regulator, contains XRE-family HTH domain</fullName>
    </submittedName>
</protein>
<proteinExistence type="predicted"/>
<dbReference type="AlphaFoldDB" id="A0A1H8YLM3"/>
<dbReference type="Proteomes" id="UP000198582">
    <property type="component" value="Unassembled WGS sequence"/>
</dbReference>
<dbReference type="InterPro" id="IPR001387">
    <property type="entry name" value="Cro/C1-type_HTH"/>
</dbReference>
<dbReference type="Gene3D" id="1.10.260.40">
    <property type="entry name" value="lambda repressor-like DNA-binding domains"/>
    <property type="match status" value="1"/>
</dbReference>
<evidence type="ECO:0000313" key="2">
    <source>
        <dbReference type="EMBL" id="SEP53085.1"/>
    </source>
</evidence>
<accession>A0A1H8YLM3</accession>
<feature type="domain" description="HTH cro/C1-type" evidence="1">
    <location>
        <begin position="48"/>
        <end position="83"/>
    </location>
</feature>
<gene>
    <name evidence="2" type="ORF">SAMN04489732_12456</name>
</gene>
<reference evidence="2 3" key="1">
    <citation type="submission" date="2016-10" db="EMBL/GenBank/DDBJ databases">
        <authorList>
            <person name="de Groot N.N."/>
        </authorList>
    </citation>
    <scope>NUCLEOTIDE SEQUENCE [LARGE SCALE GENOMIC DNA]</scope>
    <source>
        <strain evidence="2 3">DSM 44993</strain>
    </source>
</reference>